<protein>
    <submittedName>
        <fullName evidence="1">Uncharacterized protein</fullName>
    </submittedName>
</protein>
<organism evidence="1 2">
    <name type="scientific">Stephania cephalantha</name>
    <dbReference type="NCBI Taxonomy" id="152367"/>
    <lineage>
        <taxon>Eukaryota</taxon>
        <taxon>Viridiplantae</taxon>
        <taxon>Streptophyta</taxon>
        <taxon>Embryophyta</taxon>
        <taxon>Tracheophyta</taxon>
        <taxon>Spermatophyta</taxon>
        <taxon>Magnoliopsida</taxon>
        <taxon>Ranunculales</taxon>
        <taxon>Menispermaceae</taxon>
        <taxon>Menispermoideae</taxon>
        <taxon>Cissampelideae</taxon>
        <taxon>Stephania</taxon>
    </lineage>
</organism>
<keyword evidence="2" id="KW-1185">Reference proteome</keyword>
<accession>A0AAP0EYD2</accession>
<evidence type="ECO:0000313" key="1">
    <source>
        <dbReference type="EMBL" id="KAK9100432.1"/>
    </source>
</evidence>
<evidence type="ECO:0000313" key="2">
    <source>
        <dbReference type="Proteomes" id="UP001419268"/>
    </source>
</evidence>
<dbReference type="AlphaFoldDB" id="A0AAP0EYD2"/>
<gene>
    <name evidence="1" type="ORF">Scep_023862</name>
</gene>
<name>A0AAP0EYD2_9MAGN</name>
<comment type="caution">
    <text evidence="1">The sequence shown here is derived from an EMBL/GenBank/DDBJ whole genome shotgun (WGS) entry which is preliminary data.</text>
</comment>
<reference evidence="1 2" key="1">
    <citation type="submission" date="2024-01" db="EMBL/GenBank/DDBJ databases">
        <title>Genome assemblies of Stephania.</title>
        <authorList>
            <person name="Yang L."/>
        </authorList>
    </citation>
    <scope>NUCLEOTIDE SEQUENCE [LARGE SCALE GENOMIC DNA]</scope>
    <source>
        <strain evidence="1">JXDWG</strain>
        <tissue evidence="1">Leaf</tissue>
    </source>
</reference>
<dbReference type="Proteomes" id="UP001419268">
    <property type="component" value="Unassembled WGS sequence"/>
</dbReference>
<proteinExistence type="predicted"/>
<sequence>MMKKKKLYVAYRISNHHKGSNIYLWQRECETSLPTPATLSHSSDLAAYATDLVKNHLRLRSGHL</sequence>
<dbReference type="EMBL" id="JBBNAG010000010">
    <property type="protein sequence ID" value="KAK9100432.1"/>
    <property type="molecule type" value="Genomic_DNA"/>
</dbReference>